<keyword evidence="2" id="KW-0614">Plasmid</keyword>
<accession>A0A0D5YP54</accession>
<keyword evidence="1" id="KW-0812">Transmembrane</keyword>
<protein>
    <recommendedName>
        <fullName evidence="7">Lipoprotein</fullName>
    </recommendedName>
</protein>
<reference evidence="4 6" key="3">
    <citation type="journal article" date="2017" name="Ann. Clin. Microbiol. Antimicrob.">
        <title>New eight genes identified at the clinical multidrug-resistant Acinetobacter baumannii DMS06669 strain in a Vietnam hospital.</title>
        <authorList>
            <person name="Si-Tuan N."/>
            <person name="Ngoc H.M."/>
            <person name="Hang P.T.T."/>
            <person name="Nguyen C."/>
            <person name="Van P.H."/>
            <person name="Huong N.T."/>
        </authorList>
    </citation>
    <scope>NUCLEOTIDE SEQUENCE [LARGE SCALE GENOMIC DNA]</scope>
    <source>
        <strain evidence="4 6">DMS06669</strain>
    </source>
</reference>
<dbReference type="RefSeq" id="WP_001027832.1">
    <property type="nucleotide sequence ID" value="NZ_CP121627.1"/>
</dbReference>
<dbReference type="PROSITE" id="PS51257">
    <property type="entry name" value="PROKAR_LIPOPROTEIN"/>
    <property type="match status" value="1"/>
</dbReference>
<evidence type="ECO:0000313" key="5">
    <source>
        <dbReference type="Proteomes" id="UP000032746"/>
    </source>
</evidence>
<dbReference type="EMBL" id="WWCH01000015">
    <property type="protein sequence ID" value="MYM80297.1"/>
    <property type="molecule type" value="Genomic_DNA"/>
</dbReference>
<evidence type="ECO:0000313" key="3">
    <source>
        <dbReference type="EMBL" id="AKA33624.1"/>
    </source>
</evidence>
<evidence type="ECO:0000313" key="2">
    <source>
        <dbReference type="EMBL" id="AKA33611.1"/>
    </source>
</evidence>
<feature type="transmembrane region" description="Helical" evidence="1">
    <location>
        <begin position="39"/>
        <end position="60"/>
    </location>
</feature>
<evidence type="ECO:0000313" key="6">
    <source>
        <dbReference type="Proteomes" id="UP000480763"/>
    </source>
</evidence>
<keyword evidence="1" id="KW-1133">Transmembrane helix</keyword>
<dbReference type="AlphaFoldDB" id="A0A0D5YP54"/>
<dbReference type="Proteomes" id="UP000480763">
    <property type="component" value="Unassembled WGS sequence"/>
</dbReference>
<geneLocation type="plasmid" evidence="2 5">
    <name>p1AB5075</name>
</geneLocation>
<name>A0A0D5YP54_ACIBA</name>
<organism evidence="2 5">
    <name type="scientific">Acinetobacter baumannii</name>
    <dbReference type="NCBI Taxonomy" id="470"/>
    <lineage>
        <taxon>Bacteria</taxon>
        <taxon>Pseudomonadati</taxon>
        <taxon>Pseudomonadota</taxon>
        <taxon>Gammaproteobacteria</taxon>
        <taxon>Moraxellales</taxon>
        <taxon>Moraxellaceae</taxon>
        <taxon>Acinetobacter</taxon>
        <taxon>Acinetobacter calcoaceticus/baumannii complex</taxon>
    </lineage>
</organism>
<evidence type="ECO:0000256" key="1">
    <source>
        <dbReference type="SAM" id="Phobius"/>
    </source>
</evidence>
<gene>
    <name evidence="2" type="ORF">ABUW_4045</name>
    <name evidence="3" type="ORF">ABUW_4064</name>
    <name evidence="4" type="ORF">GSE42_20520</name>
</gene>
<evidence type="ECO:0000313" key="4">
    <source>
        <dbReference type="EMBL" id="MYM80297.1"/>
    </source>
</evidence>
<keyword evidence="1" id="KW-0472">Membrane</keyword>
<sequence length="68" mass="7717">MNITKKSDSILVVFFKLFLCSSAFVACILFGFWLSPMQVPSPIVIFISLAITVLFTYWIFGIGKLKHK</sequence>
<dbReference type="EMBL" id="CP008707">
    <property type="protein sequence ID" value="AKA33624.1"/>
    <property type="molecule type" value="Genomic_DNA"/>
</dbReference>
<reference evidence="5" key="2">
    <citation type="submission" date="2015-03" db="EMBL/GenBank/DDBJ databases">
        <authorList>
            <person name="Gallagher L.A."/>
            <person name="Hayden H.S."/>
            <person name="Weiss E.J."/>
            <person name="Hager K.R."/>
            <person name="Ramage E."/>
            <person name="Radey M.R."/>
            <person name="Bydalek R."/>
            <person name="Manoil C."/>
            <person name="Miller S.I."/>
            <person name="Brittnacher M.J."/>
        </authorList>
    </citation>
    <scope>NUCLEOTIDE SEQUENCE [LARGE SCALE GENOMIC DNA]</scope>
    <source>
        <strain evidence="5">AB5075-UW</strain>
        <plasmid evidence="5">p1AB5075</plasmid>
    </source>
</reference>
<evidence type="ECO:0008006" key="7">
    <source>
        <dbReference type="Google" id="ProtNLM"/>
    </source>
</evidence>
<proteinExistence type="predicted"/>
<feature type="transmembrane region" description="Helical" evidence="1">
    <location>
        <begin position="12"/>
        <end position="33"/>
    </location>
</feature>
<dbReference type="PATRIC" id="fig|470.1345.peg.3865"/>
<dbReference type="Proteomes" id="UP000032746">
    <property type="component" value="Plasmid p1AB5075"/>
</dbReference>
<reference evidence="4" key="4">
    <citation type="submission" date="2019-12" db="EMBL/GenBank/DDBJ databases">
        <authorList>
            <person name="Nguyen S.-T."/>
        </authorList>
    </citation>
    <scope>NUCLEOTIDE SEQUENCE</scope>
    <source>
        <strain evidence="4">DMS06669</strain>
    </source>
</reference>
<dbReference type="EMBL" id="CP008707">
    <property type="protein sequence ID" value="AKA33611.1"/>
    <property type="molecule type" value="Genomic_DNA"/>
</dbReference>
<reference evidence="2 5" key="1">
    <citation type="journal article" date="2015" name="J. Bacteriol.">
        <title>Resources for Genetic and Genomic Analysis of Emerging Pathogen Acinetobacter baumannii.</title>
        <authorList>
            <person name="Gallagher L.A."/>
            <person name="Ramage E."/>
            <person name="Weiss E.J."/>
            <person name="Radey M."/>
            <person name="Hayden H.S."/>
            <person name="Held K.G."/>
            <person name="Huse H.K."/>
            <person name="Zurawski D.V."/>
            <person name="Brittnacher M.J."/>
            <person name="Manoil C."/>
        </authorList>
    </citation>
    <scope>NUCLEOTIDE SEQUENCE [LARGE SCALE GENOMIC DNA]</scope>
    <source>
        <strain evidence="2 5">AB5075-UW</strain>
        <plasmid evidence="2 5">p1AB5075</plasmid>
    </source>
</reference>